<protein>
    <recommendedName>
        <fullName evidence="4">Enoyl-CoA hydratase</fullName>
    </recommendedName>
</protein>
<dbReference type="Gene3D" id="3.90.226.20">
    <property type="match status" value="1"/>
</dbReference>
<dbReference type="EMBL" id="MVHG01000055">
    <property type="protein sequence ID" value="ORA11281.1"/>
    <property type="molecule type" value="Genomic_DNA"/>
</dbReference>
<evidence type="ECO:0000313" key="3">
    <source>
        <dbReference type="Proteomes" id="UP000192707"/>
    </source>
</evidence>
<name>A0A1W9ZBG0_MYCAI</name>
<organism evidence="2 3">
    <name type="scientific">Mycobacterium arosiense ATCC BAA-1401 = DSM 45069</name>
    <dbReference type="NCBI Taxonomy" id="1265311"/>
    <lineage>
        <taxon>Bacteria</taxon>
        <taxon>Bacillati</taxon>
        <taxon>Actinomycetota</taxon>
        <taxon>Actinomycetes</taxon>
        <taxon>Mycobacteriales</taxon>
        <taxon>Mycobacteriaceae</taxon>
        <taxon>Mycobacterium</taxon>
        <taxon>Mycobacterium avium complex (MAC)</taxon>
    </lineage>
</organism>
<evidence type="ECO:0000256" key="1">
    <source>
        <dbReference type="ARBA" id="ARBA00005254"/>
    </source>
</evidence>
<evidence type="ECO:0008006" key="4">
    <source>
        <dbReference type="Google" id="ProtNLM"/>
    </source>
</evidence>
<dbReference type="Gene3D" id="3.30.300.220">
    <property type="match status" value="1"/>
</dbReference>
<comment type="caution">
    <text evidence="2">The sequence shown here is derived from an EMBL/GenBank/DDBJ whole genome shotgun (WGS) entry which is preliminary data.</text>
</comment>
<dbReference type="AlphaFoldDB" id="A0A1W9ZBG0"/>
<dbReference type="GO" id="GO:0003824">
    <property type="term" value="F:catalytic activity"/>
    <property type="evidence" value="ECO:0007669"/>
    <property type="project" value="UniProtKB-ARBA"/>
</dbReference>
<accession>A0A1W9ZBG0</accession>
<dbReference type="InterPro" id="IPR001753">
    <property type="entry name" value="Enoyl-CoA_hydra/iso"/>
</dbReference>
<reference evidence="2 3" key="1">
    <citation type="submission" date="2016-12" db="EMBL/GenBank/DDBJ databases">
        <title>The new phylogeny of genus Mycobacterium.</title>
        <authorList>
            <person name="Tortoli E."/>
            <person name="Trovato A."/>
            <person name="Cirillo D.M."/>
        </authorList>
    </citation>
    <scope>NUCLEOTIDE SEQUENCE [LARGE SCALE GENOMIC DNA]</scope>
    <source>
        <strain evidence="2 3">DSM 45069</strain>
    </source>
</reference>
<dbReference type="Gene3D" id="1.10.12.10">
    <property type="entry name" value="Lyase 2-enoyl-coa Hydratase, Chain A, domain 2"/>
    <property type="match status" value="1"/>
</dbReference>
<proteinExistence type="inferred from homology"/>
<dbReference type="SUPFAM" id="SSF52096">
    <property type="entry name" value="ClpP/crotonase"/>
    <property type="match status" value="1"/>
</dbReference>
<dbReference type="PANTHER" id="PTHR43459:SF1">
    <property type="entry name" value="EG:BACN32G11.4 PROTEIN"/>
    <property type="match status" value="1"/>
</dbReference>
<dbReference type="CDD" id="cd06558">
    <property type="entry name" value="crotonase-like"/>
    <property type="match status" value="1"/>
</dbReference>
<dbReference type="PANTHER" id="PTHR43459">
    <property type="entry name" value="ENOYL-COA HYDRATASE"/>
    <property type="match status" value="1"/>
</dbReference>
<evidence type="ECO:0000313" key="2">
    <source>
        <dbReference type="EMBL" id="ORA11281.1"/>
    </source>
</evidence>
<sequence length="259" mass="27483">MHRSAGDLLVETQGGVASVIMNRPDRLNAMTPELQKNLLATLAELDRSEHVRAIVLTGAGGGFCSGADRDVLDRVHELVGTDELQAQPPILHTPLIAAVNGPAIGIGFSIMLLADVIYVARDAKIASSFSRLGLVAEWGAAWTLQRRVGYGAAADILLSGRSVAPAEALRLGLAQRVLPADELLPAAKAWAADIATNTSPYSAANIKRQLGAAATQSFGDAFELSLALEEAALMRPDLAEAIRARAERRSPKFPPHRRC</sequence>
<dbReference type="InterPro" id="IPR029045">
    <property type="entry name" value="ClpP/crotonase-like_dom_sf"/>
</dbReference>
<dbReference type="Proteomes" id="UP000192707">
    <property type="component" value="Unassembled WGS sequence"/>
</dbReference>
<comment type="similarity">
    <text evidence="1">Belongs to the enoyl-CoA hydratase/isomerase family.</text>
</comment>
<keyword evidence="3" id="KW-1185">Reference proteome</keyword>
<dbReference type="InterPro" id="IPR014748">
    <property type="entry name" value="Enoyl-CoA_hydra_C"/>
</dbReference>
<dbReference type="Pfam" id="PF00378">
    <property type="entry name" value="ECH_1"/>
    <property type="match status" value="1"/>
</dbReference>
<gene>
    <name evidence="2" type="ORF">BST14_18940</name>
</gene>